<dbReference type="RefSeq" id="WP_066343040.1">
    <property type="nucleotide sequence ID" value="NZ_JAXOJX010000076.1"/>
</dbReference>
<feature type="region of interest" description="Disordered" evidence="1">
    <location>
        <begin position="57"/>
        <end position="76"/>
    </location>
</feature>
<accession>A0ABU5IP00</accession>
<proteinExistence type="predicted"/>
<evidence type="ECO:0000256" key="1">
    <source>
        <dbReference type="SAM" id="MobiDB-lite"/>
    </source>
</evidence>
<feature type="compositionally biased region" description="Basic and acidic residues" evidence="1">
    <location>
        <begin position="64"/>
        <end position="76"/>
    </location>
</feature>
<dbReference type="Proteomes" id="UP001293718">
    <property type="component" value="Unassembled WGS sequence"/>
</dbReference>
<gene>
    <name evidence="2" type="ORF">SM757_29015</name>
</gene>
<name>A0ABU5IP00_9BURK</name>
<protein>
    <recommendedName>
        <fullName evidence="4">Flagella synthesis protein FlgN</fullName>
    </recommendedName>
</protein>
<reference evidence="2 3" key="1">
    <citation type="submission" date="2023-11" db="EMBL/GenBank/DDBJ databases">
        <title>Draft genome of Azohydromonas lata strain H1 (DSM1123), a polyhydroxyalkanoate producer.</title>
        <authorList>
            <person name="Traversa D."/>
            <person name="D'Addabbo P."/>
            <person name="Pazzani C."/>
            <person name="Manzari C."/>
            <person name="Chiara M."/>
            <person name="Scrascia M."/>
        </authorList>
    </citation>
    <scope>NUCLEOTIDE SEQUENCE [LARGE SCALE GENOMIC DNA]</scope>
    <source>
        <strain evidence="2 3">H1</strain>
    </source>
</reference>
<evidence type="ECO:0008006" key="4">
    <source>
        <dbReference type="Google" id="ProtNLM"/>
    </source>
</evidence>
<sequence length="137" mass="15158">MRIESHTALLGERPETDLLHRLDAELQALQGRIVQLAIALRAPLDTPADVERILQRPPTSAVATERRSEGGGRNYRGPERRVSHLWDELRALLVLRWQLCSRLAAVVGAPAVHELLAAADAQLRREGFTQSTAGMTL</sequence>
<evidence type="ECO:0000313" key="2">
    <source>
        <dbReference type="EMBL" id="MDZ5460627.1"/>
    </source>
</evidence>
<organism evidence="2 3">
    <name type="scientific">Azohydromonas lata</name>
    <dbReference type="NCBI Taxonomy" id="45677"/>
    <lineage>
        <taxon>Bacteria</taxon>
        <taxon>Pseudomonadati</taxon>
        <taxon>Pseudomonadota</taxon>
        <taxon>Betaproteobacteria</taxon>
        <taxon>Burkholderiales</taxon>
        <taxon>Sphaerotilaceae</taxon>
        <taxon>Azohydromonas</taxon>
    </lineage>
</organism>
<comment type="caution">
    <text evidence="2">The sequence shown here is derived from an EMBL/GenBank/DDBJ whole genome shotgun (WGS) entry which is preliminary data.</text>
</comment>
<evidence type="ECO:0000313" key="3">
    <source>
        <dbReference type="Proteomes" id="UP001293718"/>
    </source>
</evidence>
<dbReference type="EMBL" id="JAXOJX010000076">
    <property type="protein sequence ID" value="MDZ5460627.1"/>
    <property type="molecule type" value="Genomic_DNA"/>
</dbReference>
<keyword evidence="3" id="KW-1185">Reference proteome</keyword>